<organism evidence="2 3">
    <name type="scientific">Pseudoalteromonas luteoviolacea NCIMB 1942</name>
    <dbReference type="NCBI Taxonomy" id="1365253"/>
    <lineage>
        <taxon>Bacteria</taxon>
        <taxon>Pseudomonadati</taxon>
        <taxon>Pseudomonadota</taxon>
        <taxon>Gammaproteobacteria</taxon>
        <taxon>Alteromonadales</taxon>
        <taxon>Pseudoalteromonadaceae</taxon>
        <taxon>Pseudoalteromonas</taxon>
    </lineage>
</organism>
<evidence type="ECO:0000313" key="2">
    <source>
        <dbReference type="EMBL" id="KZN48084.1"/>
    </source>
</evidence>
<evidence type="ECO:0000259" key="1">
    <source>
        <dbReference type="Pfam" id="PF13006"/>
    </source>
</evidence>
<protein>
    <recommendedName>
        <fullName evidence="1">Transposase IS4 N-terminal domain-containing protein</fullName>
    </recommendedName>
</protein>
<accession>A0A167CUI8</accession>
<proteinExistence type="predicted"/>
<sequence length="62" mass="7136">MLVSQALDVMNSWKPNQVETLADLLPLEFIEEAYSPDTVTLRKRKLTLESIAWLLIGMAIYR</sequence>
<dbReference type="EMBL" id="AUXT01000149">
    <property type="protein sequence ID" value="KZN48084.1"/>
    <property type="molecule type" value="Genomic_DNA"/>
</dbReference>
<reference evidence="2 3" key="1">
    <citation type="submission" date="2013-07" db="EMBL/GenBank/DDBJ databases">
        <title>Comparative Genomic and Metabolomic Analysis of Twelve Strains of Pseudoalteromonas luteoviolacea.</title>
        <authorList>
            <person name="Vynne N.G."/>
            <person name="Mansson M."/>
            <person name="Gram L."/>
        </authorList>
    </citation>
    <scope>NUCLEOTIDE SEQUENCE [LARGE SCALE GENOMIC DNA]</scope>
    <source>
        <strain evidence="2 3">NCIMB 1942</strain>
    </source>
</reference>
<dbReference type="Pfam" id="PF13006">
    <property type="entry name" value="Nterm_IS4"/>
    <property type="match status" value="1"/>
</dbReference>
<gene>
    <name evidence="2" type="ORF">N482_08795</name>
</gene>
<comment type="caution">
    <text evidence="2">The sequence shown here is derived from an EMBL/GenBank/DDBJ whole genome shotgun (WGS) entry which is preliminary data.</text>
</comment>
<dbReference type="PATRIC" id="fig|1365253.3.peg.2017"/>
<feature type="domain" description="Transposase IS4 N-terminal" evidence="1">
    <location>
        <begin position="15"/>
        <end position="62"/>
    </location>
</feature>
<name>A0A167CUI8_9GAMM</name>
<dbReference type="AlphaFoldDB" id="A0A167CUI8"/>
<evidence type="ECO:0000313" key="3">
    <source>
        <dbReference type="Proteomes" id="UP000076587"/>
    </source>
</evidence>
<dbReference type="Proteomes" id="UP000076587">
    <property type="component" value="Unassembled WGS sequence"/>
</dbReference>
<dbReference type="InterPro" id="IPR024473">
    <property type="entry name" value="Transposases_IS4_N"/>
</dbReference>